<accession>W4H234</accession>
<organism evidence="8">
    <name type="scientific">Aphanomyces astaci</name>
    <name type="common">Crayfish plague agent</name>
    <dbReference type="NCBI Taxonomy" id="112090"/>
    <lineage>
        <taxon>Eukaryota</taxon>
        <taxon>Sar</taxon>
        <taxon>Stramenopiles</taxon>
        <taxon>Oomycota</taxon>
        <taxon>Saprolegniomycetes</taxon>
        <taxon>Saprolegniales</taxon>
        <taxon>Verrucalvaceae</taxon>
        <taxon>Aphanomyces</taxon>
    </lineage>
</organism>
<dbReference type="CDD" id="cd01100">
    <property type="entry name" value="APPLE_Factor_XI_like"/>
    <property type="match status" value="1"/>
</dbReference>
<keyword evidence="2" id="KW-0677">Repeat</keyword>
<dbReference type="InterPro" id="IPR000177">
    <property type="entry name" value="Apple"/>
</dbReference>
<evidence type="ECO:0000313" key="8">
    <source>
        <dbReference type="EMBL" id="ETV85636.1"/>
    </source>
</evidence>
<dbReference type="PROSITE" id="PS00498">
    <property type="entry name" value="TYROSINASE_2"/>
    <property type="match status" value="1"/>
</dbReference>
<dbReference type="STRING" id="112090.W4H234"/>
<dbReference type="SUPFAM" id="SSF48056">
    <property type="entry name" value="Di-copper centre-containing domain"/>
    <property type="match status" value="1"/>
</dbReference>
<gene>
    <name evidence="8" type="ORF">H257_02254</name>
</gene>
<feature type="compositionally biased region" description="Pro residues" evidence="5">
    <location>
        <begin position="107"/>
        <end position="121"/>
    </location>
</feature>
<dbReference type="PROSITE" id="PS00497">
    <property type="entry name" value="TYROSINASE_1"/>
    <property type="match status" value="1"/>
</dbReference>
<evidence type="ECO:0000256" key="3">
    <source>
        <dbReference type="ARBA" id="ARBA00023008"/>
    </source>
</evidence>
<dbReference type="GO" id="GO:0005576">
    <property type="term" value="C:extracellular region"/>
    <property type="evidence" value="ECO:0007669"/>
    <property type="project" value="InterPro"/>
</dbReference>
<dbReference type="PANTHER" id="PTHR11474:SF126">
    <property type="entry name" value="TYROSINASE-LIKE PROTEIN TYR-1-RELATED"/>
    <property type="match status" value="1"/>
</dbReference>
<dbReference type="VEuPathDB" id="FungiDB:H257_02254"/>
<proteinExistence type="predicted"/>
<dbReference type="Pfam" id="PF00024">
    <property type="entry name" value="PAN_1"/>
    <property type="match status" value="1"/>
</dbReference>
<dbReference type="InterPro" id="IPR050316">
    <property type="entry name" value="Tyrosinase/Hemocyanin"/>
</dbReference>
<keyword evidence="6" id="KW-0732">Signal</keyword>
<keyword evidence="4" id="KW-1015">Disulfide bond</keyword>
<dbReference type="PANTHER" id="PTHR11474">
    <property type="entry name" value="TYROSINASE FAMILY MEMBER"/>
    <property type="match status" value="1"/>
</dbReference>
<protein>
    <recommendedName>
        <fullName evidence="7">Apple domain-containing protein</fullName>
    </recommendedName>
</protein>
<evidence type="ECO:0000256" key="5">
    <source>
        <dbReference type="SAM" id="MobiDB-lite"/>
    </source>
</evidence>
<dbReference type="Pfam" id="PF00264">
    <property type="entry name" value="Tyrosinase"/>
    <property type="match status" value="1"/>
</dbReference>
<dbReference type="Pfam" id="PF13358">
    <property type="entry name" value="DDE_3"/>
    <property type="match status" value="1"/>
</dbReference>
<dbReference type="GeneID" id="20804250"/>
<dbReference type="PRINTS" id="PR00092">
    <property type="entry name" value="TYROSINASE"/>
</dbReference>
<keyword evidence="1" id="KW-0479">Metal-binding</keyword>
<dbReference type="InterPro" id="IPR036397">
    <property type="entry name" value="RNaseH_sf"/>
</dbReference>
<dbReference type="GO" id="GO:0003676">
    <property type="term" value="F:nucleic acid binding"/>
    <property type="evidence" value="ECO:0007669"/>
    <property type="project" value="InterPro"/>
</dbReference>
<name>W4H234_APHAT</name>
<reference evidence="8" key="1">
    <citation type="submission" date="2013-12" db="EMBL/GenBank/DDBJ databases">
        <title>The Genome Sequence of Aphanomyces astaci APO3.</title>
        <authorList>
            <consortium name="The Broad Institute Genomics Platform"/>
            <person name="Russ C."/>
            <person name="Tyler B."/>
            <person name="van West P."/>
            <person name="Dieguez-Uribeondo J."/>
            <person name="Young S.K."/>
            <person name="Zeng Q."/>
            <person name="Gargeya S."/>
            <person name="Fitzgerald M."/>
            <person name="Abouelleil A."/>
            <person name="Alvarado L."/>
            <person name="Chapman S.B."/>
            <person name="Gainer-Dewar J."/>
            <person name="Goldberg J."/>
            <person name="Griggs A."/>
            <person name="Gujja S."/>
            <person name="Hansen M."/>
            <person name="Howarth C."/>
            <person name="Imamovic A."/>
            <person name="Ireland A."/>
            <person name="Larimer J."/>
            <person name="McCowan C."/>
            <person name="Murphy C."/>
            <person name="Pearson M."/>
            <person name="Poon T.W."/>
            <person name="Priest M."/>
            <person name="Roberts A."/>
            <person name="Saif S."/>
            <person name="Shea T."/>
            <person name="Sykes S."/>
            <person name="Wortman J."/>
            <person name="Nusbaum C."/>
            <person name="Birren B."/>
        </authorList>
    </citation>
    <scope>NUCLEOTIDE SEQUENCE [LARGE SCALE GENOMIC DNA]</scope>
    <source>
        <strain evidence="8">APO3</strain>
    </source>
</reference>
<evidence type="ECO:0000256" key="1">
    <source>
        <dbReference type="ARBA" id="ARBA00022723"/>
    </source>
</evidence>
<dbReference type="Gene3D" id="1.10.10.60">
    <property type="entry name" value="Homeodomain-like"/>
    <property type="match status" value="1"/>
</dbReference>
<dbReference type="EMBL" id="KI913117">
    <property type="protein sequence ID" value="ETV85636.1"/>
    <property type="molecule type" value="Genomic_DNA"/>
</dbReference>
<keyword evidence="3" id="KW-0186">Copper</keyword>
<evidence type="ECO:0000256" key="2">
    <source>
        <dbReference type="ARBA" id="ARBA00022737"/>
    </source>
</evidence>
<feature type="region of interest" description="Disordered" evidence="5">
    <location>
        <begin position="93"/>
        <end position="124"/>
    </location>
</feature>
<dbReference type="AlphaFoldDB" id="W4H234"/>
<dbReference type="OrthoDB" id="6132182at2759"/>
<feature type="signal peptide" evidence="6">
    <location>
        <begin position="1"/>
        <end position="23"/>
    </location>
</feature>
<dbReference type="InterPro" id="IPR038717">
    <property type="entry name" value="Tc1-like_DDE_dom"/>
</dbReference>
<dbReference type="Gene3D" id="1.10.1280.10">
    <property type="entry name" value="Di-copper center containing domain from catechol oxidase"/>
    <property type="match status" value="1"/>
</dbReference>
<dbReference type="Gene3D" id="3.50.4.10">
    <property type="entry name" value="Hepatocyte Growth Factor"/>
    <property type="match status" value="1"/>
</dbReference>
<evidence type="ECO:0000259" key="7">
    <source>
        <dbReference type="PROSITE" id="PS50948"/>
    </source>
</evidence>
<dbReference type="InterPro" id="IPR008922">
    <property type="entry name" value="Di-copper_centre_dom_sf"/>
</dbReference>
<feature type="chain" id="PRO_5004841593" description="Apple domain-containing protein" evidence="6">
    <location>
        <begin position="24"/>
        <end position="924"/>
    </location>
</feature>
<dbReference type="PROSITE" id="PS50948">
    <property type="entry name" value="PAN"/>
    <property type="match status" value="1"/>
</dbReference>
<feature type="compositionally biased region" description="Low complexity" evidence="5">
    <location>
        <begin position="93"/>
        <end position="106"/>
    </location>
</feature>
<dbReference type="GO" id="GO:0016491">
    <property type="term" value="F:oxidoreductase activity"/>
    <property type="evidence" value="ECO:0007669"/>
    <property type="project" value="InterPro"/>
</dbReference>
<dbReference type="SMART" id="SM00223">
    <property type="entry name" value="APPLE"/>
    <property type="match status" value="1"/>
</dbReference>
<dbReference type="InterPro" id="IPR002227">
    <property type="entry name" value="Tyrosinase_Cu-bd"/>
</dbReference>
<feature type="domain" description="Apple" evidence="7">
    <location>
        <begin position="26"/>
        <end position="96"/>
    </location>
</feature>
<dbReference type="GO" id="GO:0006508">
    <property type="term" value="P:proteolysis"/>
    <property type="evidence" value="ECO:0007669"/>
    <property type="project" value="InterPro"/>
</dbReference>
<dbReference type="Gene3D" id="3.30.420.10">
    <property type="entry name" value="Ribonuclease H-like superfamily/Ribonuclease H"/>
    <property type="match status" value="1"/>
</dbReference>
<dbReference type="RefSeq" id="XP_009824108.1">
    <property type="nucleotide sequence ID" value="XM_009825806.1"/>
</dbReference>
<evidence type="ECO:0000256" key="6">
    <source>
        <dbReference type="SAM" id="SignalP"/>
    </source>
</evidence>
<dbReference type="GO" id="GO:0046872">
    <property type="term" value="F:metal ion binding"/>
    <property type="evidence" value="ECO:0007669"/>
    <property type="project" value="UniProtKB-KW"/>
</dbReference>
<dbReference type="InterPro" id="IPR003609">
    <property type="entry name" value="Pan_app"/>
</dbReference>
<evidence type="ECO:0000256" key="4">
    <source>
        <dbReference type="ARBA" id="ARBA00023157"/>
    </source>
</evidence>
<sequence>MVSTRAMLRILFVVAVTTTSAQANTCSAIPNVDFEGNDISTTDRANPGKCCGDCQATPGCTAFNWYDGVCFLKSAQGASLSLPGGVSGVVLKATPAPTTTPAKTTPTPKPTPKPSPKPSPKPTCKRIRKSWEALTAAEKNTYISAIELAMDRGLYHKFVEIHKETMSTTEAHNSCVFLFWHRKLLLAYENMLRSLGNRYKCLTLPYWDYVQNYATMQNTPRAKRCRSIEECSPVLGDIGGSTVGKRSTKNLFGYSYPALTCVTNRPANHLCTVAGASSSTCDHCIPRGNWASIPMITDMSIDSVRGQLLAPEVAGSIRLLSQAIESSPHASIHITLSGPQNNVAVSPMDPVFFIHHNTLDLLHTIYYHCKVEPLGLSKAEKMTDTRSFQGCTTGNGHNLGPTSPIMMKLEGPAGVVNIENDPLVGEFFRDLPNQYYQFADVRSLGYSYELKGLLGDLYSKCDGTMAVSRLESFSENVTSPFDVEHEVQPVVLEENLNALSFQDAVLAQAKKQGMTIDQGFHELRKMTVMLQQNCLTGDVTDFTDDQKATFHVTMSPSFAILTNIRNGQDPIRIERWTELLFKYYGCHGDVKEQPPFEHATRHARSNITEEEKGQIKAFLGLKKSLRWIANAIGQSDKLVRRYVGQLRQPTTPNRPGTRIKLTKREIRRVFRLATRKGMPSRQISAVLSGKVKHTTVLRVLQKSIFTKYIKRRSGPRLTPQHKRDRIEFAARYLNQLDGELAFLEGRQDSVKYQDTLRGYLLPKMRALRGLTPNGEAIFQQDNASIHRSRSTMAWLEGMPWTTMTWPAKSPDLNPIENVWGVLARKVYAHGRQFDTKAQLKAQILQSWEEIDQKYLSHLVDGMPTRMAQAILRRGQCIDKVGCLRFPSLLVSPCVWLTCVAPCVAPCPSTPDFRSRAVIADSGTY</sequence>